<evidence type="ECO:0000313" key="1">
    <source>
        <dbReference type="EMBL" id="MBU9696768.1"/>
    </source>
</evidence>
<proteinExistence type="predicted"/>
<comment type="caution">
    <text evidence="1">The sequence shown here is derived from an EMBL/GenBank/DDBJ whole genome shotgun (WGS) entry which is preliminary data.</text>
</comment>
<dbReference type="RefSeq" id="WP_161760840.1">
    <property type="nucleotide sequence ID" value="NZ_JAAATX020000002.1"/>
</dbReference>
<dbReference type="PIRSF" id="PIRSF032131">
    <property type="entry name" value="UCP032131"/>
    <property type="match status" value="1"/>
</dbReference>
<accession>A0ABS6IZJ3</accession>
<organism evidence="1 2">
    <name type="scientific">Paragemmobacter amnigenus</name>
    <dbReference type="NCBI Taxonomy" id="2852097"/>
    <lineage>
        <taxon>Bacteria</taxon>
        <taxon>Pseudomonadati</taxon>
        <taxon>Pseudomonadota</taxon>
        <taxon>Alphaproteobacteria</taxon>
        <taxon>Rhodobacterales</taxon>
        <taxon>Paracoccaceae</taxon>
        <taxon>Paragemmobacter</taxon>
    </lineage>
</organism>
<dbReference type="InterPro" id="IPR009562">
    <property type="entry name" value="DUF1178"/>
</dbReference>
<sequence length="143" mass="15447">MIRFSLRCTADHAFESWYRSGEAFDALKAAGHVTCPVCGSAEVEKALMAPAVRPARRAEVAARPSLQEPASELEAALAELRRQVEANSEYVGMNFAAEARAIHAGDAPERAIYGETRAEEAKKLIEEGVPVAPLPFLPARKAN</sequence>
<reference evidence="1 2" key="1">
    <citation type="submission" date="2021-06" db="EMBL/GenBank/DDBJ databases">
        <title>Rhodobacteraceae bacterium strain HSP-20.</title>
        <authorList>
            <person name="Chen W.-M."/>
        </authorList>
    </citation>
    <scope>NUCLEOTIDE SEQUENCE [LARGE SCALE GENOMIC DNA]</scope>
    <source>
        <strain evidence="1 2">HSP-20</strain>
    </source>
</reference>
<name>A0ABS6IZJ3_9RHOB</name>
<dbReference type="Pfam" id="PF06676">
    <property type="entry name" value="DUF1178"/>
    <property type="match status" value="1"/>
</dbReference>
<dbReference type="Proteomes" id="UP000731907">
    <property type="component" value="Unassembled WGS sequence"/>
</dbReference>
<keyword evidence="2" id="KW-1185">Reference proteome</keyword>
<dbReference type="EMBL" id="JAAATX020000002">
    <property type="protein sequence ID" value="MBU9696768.1"/>
    <property type="molecule type" value="Genomic_DNA"/>
</dbReference>
<protein>
    <submittedName>
        <fullName evidence="1">DUF1178 family protein</fullName>
    </submittedName>
</protein>
<gene>
    <name evidence="1" type="ORF">GU927_002800</name>
</gene>
<evidence type="ECO:0000313" key="2">
    <source>
        <dbReference type="Proteomes" id="UP000731907"/>
    </source>
</evidence>